<dbReference type="GO" id="GO:0004930">
    <property type="term" value="F:G protein-coupled receptor activity"/>
    <property type="evidence" value="ECO:0007669"/>
    <property type="project" value="UniProtKB-KW"/>
</dbReference>
<evidence type="ECO:0000256" key="10">
    <source>
        <dbReference type="SAM" id="Phobius"/>
    </source>
</evidence>
<feature type="transmembrane region" description="Helical" evidence="10">
    <location>
        <begin position="140"/>
        <end position="163"/>
    </location>
</feature>
<dbReference type="AlphaFoldDB" id="A0AAX6QL36"/>
<keyword evidence="8 10" id="KW-0472">Membrane</keyword>
<reference evidence="13" key="1">
    <citation type="submission" date="2025-08" db="UniProtKB">
        <authorList>
            <consortium name="RefSeq"/>
        </authorList>
    </citation>
    <scope>IDENTIFICATION</scope>
</reference>
<organism evidence="12 13">
    <name type="scientific">Heterocephalus glaber</name>
    <name type="common">Naked mole rat</name>
    <dbReference type="NCBI Taxonomy" id="10181"/>
    <lineage>
        <taxon>Eukaryota</taxon>
        <taxon>Metazoa</taxon>
        <taxon>Chordata</taxon>
        <taxon>Craniata</taxon>
        <taxon>Vertebrata</taxon>
        <taxon>Euteleostomi</taxon>
        <taxon>Mammalia</taxon>
        <taxon>Eutheria</taxon>
        <taxon>Euarchontoglires</taxon>
        <taxon>Glires</taxon>
        <taxon>Rodentia</taxon>
        <taxon>Hystricomorpha</taxon>
        <taxon>Bathyergidae</taxon>
        <taxon>Heterocephalus</taxon>
    </lineage>
</organism>
<evidence type="ECO:0000256" key="1">
    <source>
        <dbReference type="ARBA" id="ARBA00004651"/>
    </source>
</evidence>
<dbReference type="RefSeq" id="XP_012923323.1">
    <property type="nucleotide sequence ID" value="XM_013067869.1"/>
</dbReference>
<keyword evidence="2" id="KW-1003">Cell membrane</keyword>
<keyword evidence="9 13" id="KW-0675">Receptor</keyword>
<dbReference type="GO" id="GO:0005886">
    <property type="term" value="C:plasma membrane"/>
    <property type="evidence" value="ECO:0007669"/>
    <property type="project" value="UniProtKB-SubCell"/>
</dbReference>
<keyword evidence="7" id="KW-0807">Transducer</keyword>
<dbReference type="SUPFAM" id="SSF81321">
    <property type="entry name" value="Family A G protein-coupled receptor-like"/>
    <property type="match status" value="1"/>
</dbReference>
<keyword evidence="12" id="KW-1185">Reference proteome</keyword>
<dbReference type="GO" id="GO:0007608">
    <property type="term" value="P:sensory perception of smell"/>
    <property type="evidence" value="ECO:0007669"/>
    <property type="project" value="UniProtKB-KW"/>
</dbReference>
<keyword evidence="6 10" id="KW-1133">Transmembrane helix</keyword>
<dbReference type="InterPro" id="IPR017452">
    <property type="entry name" value="GPCR_Rhodpsn_7TM"/>
</dbReference>
<evidence type="ECO:0000256" key="2">
    <source>
        <dbReference type="ARBA" id="ARBA00022475"/>
    </source>
</evidence>
<evidence type="ECO:0000259" key="11">
    <source>
        <dbReference type="PROSITE" id="PS50262"/>
    </source>
</evidence>
<sequence length="227" mass="25919">MNLTEFLLTGFSDDPVLQKVHAMPFSLIYLTALTGNLLIIALTTADQHLQSPLYFFLKNLSFIDICYISITVPKSIKNSLTSIYSIPFLGCALQVFFLIVLAGTEYALLLVMPYDCYAAICHPLHYEVLMNRDTCVQMLMASWLGGCIYGALHMAVNPVFYSLRNRELQAALRNPMDQQAICNFKEPYTKMLFTRCLNVTEETSLTLKVFWKKHFNVLHCMNFIDKV</sequence>
<feature type="transmembrane region" description="Helical" evidence="10">
    <location>
        <begin position="82"/>
        <end position="103"/>
    </location>
</feature>
<keyword evidence="7" id="KW-0297">G-protein coupled receptor</keyword>
<evidence type="ECO:0000256" key="8">
    <source>
        <dbReference type="ARBA" id="ARBA00023136"/>
    </source>
</evidence>
<keyword evidence="5" id="KW-0552">Olfaction</keyword>
<evidence type="ECO:0000256" key="9">
    <source>
        <dbReference type="ARBA" id="ARBA00023170"/>
    </source>
</evidence>
<feature type="domain" description="G-protein coupled receptors family 1 profile" evidence="11">
    <location>
        <begin position="35"/>
        <end position="227"/>
    </location>
</feature>
<protein>
    <submittedName>
        <fullName evidence="13">Olfactory receptor 14L1</fullName>
    </submittedName>
</protein>
<evidence type="ECO:0000256" key="7">
    <source>
        <dbReference type="ARBA" id="ARBA00023040"/>
    </source>
</evidence>
<dbReference type="GeneID" id="101723967"/>
<gene>
    <name evidence="13" type="primary">LOC101723967</name>
</gene>
<evidence type="ECO:0000313" key="12">
    <source>
        <dbReference type="Proteomes" id="UP000694906"/>
    </source>
</evidence>
<dbReference type="PANTHER" id="PTHR26452">
    <property type="entry name" value="OLFACTORY RECEPTOR"/>
    <property type="match status" value="1"/>
</dbReference>
<keyword evidence="4 10" id="KW-0812">Transmembrane</keyword>
<dbReference type="InterPro" id="IPR050516">
    <property type="entry name" value="Olfactory_GPCR"/>
</dbReference>
<dbReference type="Pfam" id="PF00001">
    <property type="entry name" value="7tm_1"/>
    <property type="match status" value="1"/>
</dbReference>
<comment type="subcellular location">
    <subcellularLocation>
        <location evidence="1">Cell membrane</location>
        <topology evidence="1">Multi-pass membrane protein</topology>
    </subcellularLocation>
</comment>
<dbReference type="Gene3D" id="1.20.1070.10">
    <property type="entry name" value="Rhodopsin 7-helix transmembrane proteins"/>
    <property type="match status" value="1"/>
</dbReference>
<dbReference type="KEGG" id="hgl:101723967"/>
<dbReference type="PROSITE" id="PS50262">
    <property type="entry name" value="G_PROTEIN_RECEP_F1_2"/>
    <property type="match status" value="1"/>
</dbReference>
<evidence type="ECO:0000256" key="3">
    <source>
        <dbReference type="ARBA" id="ARBA00022606"/>
    </source>
</evidence>
<dbReference type="Proteomes" id="UP000694906">
    <property type="component" value="Unplaced"/>
</dbReference>
<evidence type="ECO:0000256" key="4">
    <source>
        <dbReference type="ARBA" id="ARBA00022692"/>
    </source>
</evidence>
<dbReference type="InterPro" id="IPR000276">
    <property type="entry name" value="GPCR_Rhodpsn"/>
</dbReference>
<keyword evidence="3" id="KW-0716">Sensory transduction</keyword>
<proteinExistence type="predicted"/>
<accession>A0AAX6QL36</accession>
<evidence type="ECO:0000256" key="5">
    <source>
        <dbReference type="ARBA" id="ARBA00022725"/>
    </source>
</evidence>
<name>A0AAX6QL36_HETGA</name>
<evidence type="ECO:0000313" key="13">
    <source>
        <dbReference type="RefSeq" id="XP_012923323.1"/>
    </source>
</evidence>
<evidence type="ECO:0000256" key="6">
    <source>
        <dbReference type="ARBA" id="ARBA00022989"/>
    </source>
</evidence>
<feature type="transmembrane region" description="Helical" evidence="10">
    <location>
        <begin position="27"/>
        <end position="45"/>
    </location>
</feature>
<dbReference type="PRINTS" id="PR00237">
    <property type="entry name" value="GPCRRHODOPSN"/>
</dbReference>